<evidence type="ECO:0000256" key="1">
    <source>
        <dbReference type="SAM" id="MobiDB-lite"/>
    </source>
</evidence>
<name>A0A5N6PVB4_9ASTR</name>
<feature type="compositionally biased region" description="Acidic residues" evidence="1">
    <location>
        <begin position="392"/>
        <end position="424"/>
    </location>
</feature>
<dbReference type="AlphaFoldDB" id="A0A5N6PVB4"/>
<dbReference type="Proteomes" id="UP000326396">
    <property type="component" value="Linkage Group LG10"/>
</dbReference>
<feature type="region of interest" description="Disordered" evidence="1">
    <location>
        <begin position="382"/>
        <end position="483"/>
    </location>
</feature>
<dbReference type="OrthoDB" id="1749170at2759"/>
<protein>
    <submittedName>
        <fullName evidence="2">Uncharacterized protein</fullName>
    </submittedName>
</protein>
<feature type="compositionally biased region" description="Acidic residues" evidence="1">
    <location>
        <begin position="285"/>
        <end position="294"/>
    </location>
</feature>
<comment type="caution">
    <text evidence="2">The sequence shown here is derived from an EMBL/GenBank/DDBJ whole genome shotgun (WGS) entry which is preliminary data.</text>
</comment>
<feature type="compositionally biased region" description="Low complexity" evidence="1">
    <location>
        <begin position="382"/>
        <end position="391"/>
    </location>
</feature>
<accession>A0A5N6PVB4</accession>
<organism evidence="2 3">
    <name type="scientific">Mikania micrantha</name>
    <name type="common">bitter vine</name>
    <dbReference type="NCBI Taxonomy" id="192012"/>
    <lineage>
        <taxon>Eukaryota</taxon>
        <taxon>Viridiplantae</taxon>
        <taxon>Streptophyta</taxon>
        <taxon>Embryophyta</taxon>
        <taxon>Tracheophyta</taxon>
        <taxon>Spermatophyta</taxon>
        <taxon>Magnoliopsida</taxon>
        <taxon>eudicotyledons</taxon>
        <taxon>Gunneridae</taxon>
        <taxon>Pentapetalae</taxon>
        <taxon>asterids</taxon>
        <taxon>campanulids</taxon>
        <taxon>Asterales</taxon>
        <taxon>Asteraceae</taxon>
        <taxon>Asteroideae</taxon>
        <taxon>Heliantheae alliance</taxon>
        <taxon>Eupatorieae</taxon>
        <taxon>Mikania</taxon>
    </lineage>
</organism>
<evidence type="ECO:0000313" key="2">
    <source>
        <dbReference type="EMBL" id="KAD7117113.1"/>
    </source>
</evidence>
<feature type="compositionally biased region" description="Polar residues" evidence="1">
    <location>
        <begin position="464"/>
        <end position="477"/>
    </location>
</feature>
<dbReference type="EMBL" id="SZYD01000002">
    <property type="protein sequence ID" value="KAD7117113.1"/>
    <property type="molecule type" value="Genomic_DNA"/>
</dbReference>
<evidence type="ECO:0000313" key="3">
    <source>
        <dbReference type="Proteomes" id="UP000326396"/>
    </source>
</evidence>
<keyword evidence="3" id="KW-1185">Reference proteome</keyword>
<gene>
    <name evidence="2" type="ORF">E3N88_04381</name>
</gene>
<reference evidence="2 3" key="1">
    <citation type="submission" date="2019-05" db="EMBL/GenBank/DDBJ databases">
        <title>Mikania micrantha, genome provides insights into the molecular mechanism of rapid growth.</title>
        <authorList>
            <person name="Liu B."/>
        </authorList>
    </citation>
    <scope>NUCLEOTIDE SEQUENCE [LARGE SCALE GENOMIC DNA]</scope>
    <source>
        <strain evidence="2">NLD-2019</strain>
        <tissue evidence="2">Leaf</tissue>
    </source>
</reference>
<feature type="region of interest" description="Disordered" evidence="1">
    <location>
        <begin position="246"/>
        <end position="304"/>
    </location>
</feature>
<sequence length="483" mass="52802">MAGYKSVPKHNICAHLDLTTPNAKHYSDIITFLRRSRIFTAISTVHVPYLSHQQDFWSSADIDCEAEPTVIRGKVQGHDIVVSAEHIRRICGFQDSPDQPALLDRFLVRGCFLRCKYEGDIGAGILNKAFMSPQFKYLAHVLVHCLGSRRGGFDDMRETIQCAFAALVLNKPFNFSEMVFIHMKENVGLKGDKKFLMYPRFLQQIIDAQIPDLPKINADIIRLEHMNDITLNRVLSYRGKERKPTTRSLFGHLSRPDYRAPAGRRWRHDDSDSDVEDIVVPAGGDDSDGDDGDGDAGPSGVGVGESTVIVSTAAVVSSGVVEMSSGYMTTAASVSMVDVSGAATGGDAGLSTVQEEDIDIDSLMDLDFLATTTTTVTTSVDATVSHSTAGGDESEDSSEDEGVAGEGDEDSSDSEETHDDEFEKVDEGGRMEMRKRKRTEDEREEITDTLFIPKFDISPPPRSSTPLSVAVTATASQPNPPEL</sequence>
<proteinExistence type="predicted"/>